<evidence type="ECO:0000256" key="3">
    <source>
        <dbReference type="ARBA" id="ARBA00038502"/>
    </source>
</evidence>
<evidence type="ECO:0000256" key="2">
    <source>
        <dbReference type="ARBA" id="ARBA00023315"/>
    </source>
</evidence>
<dbReference type="Gene3D" id="3.40.630.30">
    <property type="match status" value="1"/>
</dbReference>
<gene>
    <name evidence="5" type="ORF">CCHL11_09397</name>
</gene>
<keyword evidence="6" id="KW-1185">Reference proteome</keyword>
<evidence type="ECO:0000256" key="1">
    <source>
        <dbReference type="ARBA" id="ARBA00022679"/>
    </source>
</evidence>
<dbReference type="Pfam" id="PF13302">
    <property type="entry name" value="Acetyltransf_3"/>
    <property type="match status" value="1"/>
</dbReference>
<dbReference type="PANTHER" id="PTHR43792">
    <property type="entry name" value="GNAT FAMILY, PUTATIVE (AFU_ORTHOLOGUE AFUA_3G00765)-RELATED-RELATED"/>
    <property type="match status" value="1"/>
</dbReference>
<comment type="similarity">
    <text evidence="3">Belongs to the acetyltransferase family. RimJ subfamily.</text>
</comment>
<dbReference type="InterPro" id="IPR016181">
    <property type="entry name" value="Acyl_CoA_acyltransferase"/>
</dbReference>
<dbReference type="OrthoDB" id="630895at2759"/>
<dbReference type="GO" id="GO:0016747">
    <property type="term" value="F:acyltransferase activity, transferring groups other than amino-acyl groups"/>
    <property type="evidence" value="ECO:0007669"/>
    <property type="project" value="InterPro"/>
</dbReference>
<proteinExistence type="inferred from homology"/>
<dbReference type="EMBL" id="MPGH01000265">
    <property type="protein sequence ID" value="OLN81074.1"/>
    <property type="molecule type" value="Genomic_DNA"/>
</dbReference>
<keyword evidence="2" id="KW-0012">Acyltransferase</keyword>
<dbReference type="STRING" id="708187.A0A1Q8RA51"/>
<accession>A0A1Q8RA51</accession>
<dbReference type="InterPro" id="IPR051531">
    <property type="entry name" value="N-acetyltransferase"/>
</dbReference>
<dbReference type="AlphaFoldDB" id="A0A1Q8RA51"/>
<protein>
    <submittedName>
        <fullName evidence="5">Putative N-acetyltransferase YoaA</fullName>
    </submittedName>
</protein>
<feature type="domain" description="N-acetyltransferase" evidence="4">
    <location>
        <begin position="17"/>
        <end position="181"/>
    </location>
</feature>
<dbReference type="PROSITE" id="PS51186">
    <property type="entry name" value="GNAT"/>
    <property type="match status" value="1"/>
</dbReference>
<comment type="caution">
    <text evidence="5">The sequence shown here is derived from an EMBL/GenBank/DDBJ whole genome shotgun (WGS) entry which is preliminary data.</text>
</comment>
<name>A0A1Q8RA51_9PEZI</name>
<evidence type="ECO:0000313" key="6">
    <source>
        <dbReference type="Proteomes" id="UP000186583"/>
    </source>
</evidence>
<evidence type="ECO:0000313" key="5">
    <source>
        <dbReference type="EMBL" id="OLN81074.1"/>
    </source>
</evidence>
<sequence length="192" mass="21461">MSSSTELPTPILTLQKSIVRPYHPSDAPSLAEAANSKAVAKYLRNYFPHPYTLSDAESWIAMNQAAPFRNWVIISPVSGKAMGSIGVVPGRDVYSRGWELGYWLGEEFWGQRVMSELLLAFVDWVFAGMGEEKAEVERLWAGVFSENEASQRLLVKSGFVLEGRLRRAVLKDGVYMDDVMFSIVRTDLPKGP</sequence>
<evidence type="ECO:0000259" key="4">
    <source>
        <dbReference type="PROSITE" id="PS51186"/>
    </source>
</evidence>
<dbReference type="Proteomes" id="UP000186583">
    <property type="component" value="Unassembled WGS sequence"/>
</dbReference>
<keyword evidence="1 5" id="KW-0808">Transferase</keyword>
<reference evidence="5 6" key="1">
    <citation type="submission" date="2016-11" db="EMBL/GenBank/DDBJ databases">
        <title>Draft Genome Assembly of Colletotrichum chlorophyti a pathogen of herbaceous plants.</title>
        <authorList>
            <person name="Gan P."/>
            <person name="Narusaka M."/>
            <person name="Tsushima A."/>
            <person name="Narusaka Y."/>
            <person name="Takano Y."/>
            <person name="Shirasu K."/>
        </authorList>
    </citation>
    <scope>NUCLEOTIDE SEQUENCE [LARGE SCALE GENOMIC DNA]</scope>
    <source>
        <strain evidence="5 6">NTL11</strain>
    </source>
</reference>
<dbReference type="InterPro" id="IPR000182">
    <property type="entry name" value="GNAT_dom"/>
</dbReference>
<organism evidence="5 6">
    <name type="scientific">Colletotrichum chlorophyti</name>
    <dbReference type="NCBI Taxonomy" id="708187"/>
    <lineage>
        <taxon>Eukaryota</taxon>
        <taxon>Fungi</taxon>
        <taxon>Dikarya</taxon>
        <taxon>Ascomycota</taxon>
        <taxon>Pezizomycotina</taxon>
        <taxon>Sordariomycetes</taxon>
        <taxon>Hypocreomycetidae</taxon>
        <taxon>Glomerellales</taxon>
        <taxon>Glomerellaceae</taxon>
        <taxon>Colletotrichum</taxon>
    </lineage>
</organism>
<dbReference type="PANTHER" id="PTHR43792:SF8">
    <property type="entry name" value="[RIBOSOMAL PROTEIN US5]-ALANINE N-ACETYLTRANSFERASE"/>
    <property type="match status" value="1"/>
</dbReference>
<dbReference type="SUPFAM" id="SSF55729">
    <property type="entry name" value="Acyl-CoA N-acyltransferases (Nat)"/>
    <property type="match status" value="1"/>
</dbReference>